<dbReference type="EMBL" id="CABVIH010000011">
    <property type="protein sequence ID" value="VVO95279.1"/>
    <property type="molecule type" value="Genomic_DNA"/>
</dbReference>
<dbReference type="OrthoDB" id="192249at2"/>
<gene>
    <name evidence="1" type="ORF">PS880_02522</name>
</gene>
<protein>
    <submittedName>
        <fullName evidence="1">Uncharacterized protein</fullName>
    </submittedName>
</protein>
<dbReference type="AlphaFoldDB" id="A0A5E7K0D7"/>
<proteinExistence type="predicted"/>
<organism evidence="1 2">
    <name type="scientific">Pseudomonas fluorescens</name>
    <dbReference type="NCBI Taxonomy" id="294"/>
    <lineage>
        <taxon>Bacteria</taxon>
        <taxon>Pseudomonadati</taxon>
        <taxon>Pseudomonadota</taxon>
        <taxon>Gammaproteobacteria</taxon>
        <taxon>Pseudomonadales</taxon>
        <taxon>Pseudomonadaceae</taxon>
        <taxon>Pseudomonas</taxon>
    </lineage>
</organism>
<dbReference type="Proteomes" id="UP000375525">
    <property type="component" value="Unassembled WGS sequence"/>
</dbReference>
<sequence>MATQQATLTPTTDQTPVTVSIPTELSGTQWVARFPTSTSAGDLTTEFEASVNKFIAAIKEAGGSVAIAATYRPKERAYLMHYSSAISKGIIAPEDVPEMDGVNIEWVHSTSAQSISAATSMASGYGIVYPPALTSRHTQRKAIDMTISNMSGKTIVDASGVSVLITHLSDLNPVGTTYGVKKLVSDPPHWSTDGH</sequence>
<accession>A0A5E7K0D7</accession>
<dbReference type="RefSeq" id="WP_150779996.1">
    <property type="nucleotide sequence ID" value="NZ_CABVIH010000011.1"/>
</dbReference>
<evidence type="ECO:0000313" key="1">
    <source>
        <dbReference type="EMBL" id="VVO95279.1"/>
    </source>
</evidence>
<name>A0A5E7K0D7_PSEFL</name>
<reference evidence="1 2" key="1">
    <citation type="submission" date="2019-09" db="EMBL/GenBank/DDBJ databases">
        <authorList>
            <person name="Chandra G."/>
            <person name="Truman W A."/>
        </authorList>
    </citation>
    <scope>NUCLEOTIDE SEQUENCE [LARGE SCALE GENOMIC DNA]</scope>
    <source>
        <strain evidence="1">PS880</strain>
    </source>
</reference>
<evidence type="ECO:0000313" key="2">
    <source>
        <dbReference type="Proteomes" id="UP000375525"/>
    </source>
</evidence>